<dbReference type="GO" id="GO:0016020">
    <property type="term" value="C:membrane"/>
    <property type="evidence" value="ECO:0007669"/>
    <property type="project" value="UniProtKB-SubCell"/>
</dbReference>
<name>A0A9E7L7Q1_9LILI</name>
<dbReference type="OrthoDB" id="8904098at2759"/>
<feature type="transmembrane region" description="Helical" evidence="7">
    <location>
        <begin position="1067"/>
        <end position="1091"/>
    </location>
</feature>
<reference evidence="8" key="1">
    <citation type="submission" date="2022-05" db="EMBL/GenBank/DDBJ databases">
        <title>The Musa troglodytarum L. genome provides insights into the mechanism of non-climacteric behaviour and enrichment of carotenoids.</title>
        <authorList>
            <person name="Wang J."/>
        </authorList>
    </citation>
    <scope>NUCLEOTIDE SEQUENCE</scope>
    <source>
        <tissue evidence="8">Leaf</tissue>
    </source>
</reference>
<dbReference type="InterPro" id="IPR044739">
    <property type="entry name" value="NRT1/PTR"/>
</dbReference>
<keyword evidence="6 7" id="KW-0472">Membrane</keyword>
<dbReference type="PROSITE" id="PS01022">
    <property type="entry name" value="PTR2_1"/>
    <property type="match status" value="2"/>
</dbReference>
<feature type="transmembrane region" description="Helical" evidence="7">
    <location>
        <begin position="792"/>
        <end position="811"/>
    </location>
</feature>
<comment type="subcellular location">
    <subcellularLocation>
        <location evidence="1">Membrane</location>
        <topology evidence="1">Multi-pass membrane protein</topology>
    </subcellularLocation>
</comment>
<feature type="transmembrane region" description="Helical" evidence="7">
    <location>
        <begin position="946"/>
        <end position="968"/>
    </location>
</feature>
<dbReference type="GO" id="GO:0071916">
    <property type="term" value="F:dipeptide transmembrane transporter activity"/>
    <property type="evidence" value="ECO:0007669"/>
    <property type="project" value="InterPro"/>
</dbReference>
<dbReference type="InterPro" id="IPR018456">
    <property type="entry name" value="PTR2_symporter_CS"/>
</dbReference>
<feature type="transmembrane region" description="Helical" evidence="7">
    <location>
        <begin position="538"/>
        <end position="557"/>
    </location>
</feature>
<dbReference type="CDD" id="cd17417">
    <property type="entry name" value="MFS_NPF5"/>
    <property type="match status" value="2"/>
</dbReference>
<dbReference type="Pfam" id="PF00854">
    <property type="entry name" value="PTR2"/>
    <property type="match status" value="2"/>
</dbReference>
<feature type="transmembrane region" description="Helical" evidence="7">
    <location>
        <begin position="493"/>
        <end position="518"/>
    </location>
</feature>
<feature type="transmembrane region" description="Helical" evidence="7">
    <location>
        <begin position="213"/>
        <end position="233"/>
    </location>
</feature>
<evidence type="ECO:0000256" key="3">
    <source>
        <dbReference type="ARBA" id="ARBA00022553"/>
    </source>
</evidence>
<dbReference type="Gene3D" id="1.20.1250.20">
    <property type="entry name" value="MFS general substrate transporter like domains"/>
    <property type="match status" value="2"/>
</dbReference>
<feature type="transmembrane region" description="Helical" evidence="7">
    <location>
        <begin position="1112"/>
        <end position="1131"/>
    </location>
</feature>
<evidence type="ECO:0000256" key="1">
    <source>
        <dbReference type="ARBA" id="ARBA00004141"/>
    </source>
</evidence>
<gene>
    <name evidence="8" type="ORF">MUK42_24997</name>
</gene>
<feature type="transmembrane region" description="Helical" evidence="7">
    <location>
        <begin position="906"/>
        <end position="925"/>
    </location>
</feature>
<feature type="transmembrane region" description="Helical" evidence="7">
    <location>
        <begin position="414"/>
        <end position="435"/>
    </location>
</feature>
<dbReference type="InterPro" id="IPR000109">
    <property type="entry name" value="POT_fam"/>
</dbReference>
<dbReference type="Proteomes" id="UP001055439">
    <property type="component" value="Chromosome 9"/>
</dbReference>
<feature type="transmembrane region" description="Helical" evidence="7">
    <location>
        <begin position="988"/>
        <end position="1009"/>
    </location>
</feature>
<evidence type="ECO:0000256" key="6">
    <source>
        <dbReference type="ARBA" id="ARBA00023136"/>
    </source>
</evidence>
<keyword evidence="5 7" id="KW-1133">Transmembrane helix</keyword>
<dbReference type="GO" id="GO:0042937">
    <property type="term" value="F:tripeptide transmembrane transporter activity"/>
    <property type="evidence" value="ECO:0007669"/>
    <property type="project" value="InterPro"/>
</dbReference>
<protein>
    <submittedName>
        <fullName evidence="8">Uncharacterized protein</fullName>
    </submittedName>
</protein>
<keyword evidence="3" id="KW-0597">Phosphoprotein</keyword>
<feature type="transmembrane region" description="Helical" evidence="7">
    <location>
        <begin position="676"/>
        <end position="696"/>
    </location>
</feature>
<feature type="transmembrane region" description="Helical" evidence="7">
    <location>
        <begin position="339"/>
        <end position="358"/>
    </location>
</feature>
<dbReference type="PANTHER" id="PTHR11654">
    <property type="entry name" value="OLIGOPEPTIDE TRANSPORTER-RELATED"/>
    <property type="match status" value="1"/>
</dbReference>
<evidence type="ECO:0000313" key="9">
    <source>
        <dbReference type="Proteomes" id="UP001055439"/>
    </source>
</evidence>
<keyword evidence="4 7" id="KW-0812">Transmembrane</keyword>
<evidence type="ECO:0000313" key="8">
    <source>
        <dbReference type="EMBL" id="URE47467.1"/>
    </source>
</evidence>
<feature type="transmembrane region" description="Helical" evidence="7">
    <location>
        <begin position="188"/>
        <end position="207"/>
    </location>
</feature>
<evidence type="ECO:0000256" key="7">
    <source>
        <dbReference type="SAM" id="Phobius"/>
    </source>
</evidence>
<feature type="transmembrane region" description="Helical" evidence="7">
    <location>
        <begin position="1021"/>
        <end position="1047"/>
    </location>
</feature>
<feature type="transmembrane region" description="Helical" evidence="7">
    <location>
        <begin position="77"/>
        <end position="97"/>
    </location>
</feature>
<evidence type="ECO:0000256" key="4">
    <source>
        <dbReference type="ARBA" id="ARBA00022692"/>
    </source>
</evidence>
<organism evidence="8 9">
    <name type="scientific">Musa troglodytarum</name>
    <name type="common">fe'i banana</name>
    <dbReference type="NCBI Taxonomy" id="320322"/>
    <lineage>
        <taxon>Eukaryota</taxon>
        <taxon>Viridiplantae</taxon>
        <taxon>Streptophyta</taxon>
        <taxon>Embryophyta</taxon>
        <taxon>Tracheophyta</taxon>
        <taxon>Spermatophyta</taxon>
        <taxon>Magnoliopsida</taxon>
        <taxon>Liliopsida</taxon>
        <taxon>Zingiberales</taxon>
        <taxon>Musaceae</taxon>
        <taxon>Musa</taxon>
    </lineage>
</organism>
<dbReference type="AlphaFoldDB" id="A0A9E7L7Q1"/>
<accession>A0A9E7L7Q1</accession>
<dbReference type="InterPro" id="IPR036259">
    <property type="entry name" value="MFS_trans_sf"/>
</dbReference>
<feature type="transmembrane region" description="Helical" evidence="7">
    <location>
        <begin position="455"/>
        <end position="481"/>
    </location>
</feature>
<feature type="transmembrane region" description="Helical" evidence="7">
    <location>
        <begin position="378"/>
        <end position="402"/>
    </location>
</feature>
<evidence type="ECO:0000256" key="5">
    <source>
        <dbReference type="ARBA" id="ARBA00022989"/>
    </source>
</evidence>
<sequence length="1155" mass="128677">MEKPQEDAQKWVGDSSVDHKGRVPRRASTGCWKASLFIIAIEFSERLSYFGLATNLIMYLTKVLHEEVKTAAKNVNYWSGVTTMMPLVGGFVADAYLGRFSTVVISSLIYIAGLALLTVSELVPRLKPCDPSVCGRSLRLHEVIFFLAMYLISVGTGGHKPSLESFGADQFDDNHDEERKKKMSYFNWWNFALCSGLMLGVTVVVYVQDAVGWWLVDVVLTAVMCFSLVVFVVGRPFYRYRAPEGSPCTPMLQVVVAAAAKRHLPLPSDAGELYEVPKTQKSDKRLLCHTDQLRFLDRAAIVEHKYDEAAFAAEKHNSWRLATVTQVEELKLILSMVPIWLAALPFGICVAQATTFFIKQGSVMDRQVTNSFKIPPASVYSLSAVGMIVSVTFYDKLLVPFLRKATGNERGISILKRIGIGMAITTVAMISAALVERKRLRVAVTEQTSVVSMSVFWLLPQFVIMGIGDGFALVGLQEYFYDQVPDSMRSLGIAFYLSVLGVANFLSSLLITIVDHITSREGKGSWFAKDLNKSRLDLYYWLIATISAVNLCGYVYLARSSLATEAVLVEKRRMEKSKGDEQRFVFDSSVDHKGRVPRRASTGCWKASLFIVAIEFSERLSYFGLATNLIIYLTKVLRQELKTAAKNVNYWSGVTTVVPLVGGFIADAYLGRFSTVIVSTVIYIGGLLLLTIAQIVPRLKPCDPVTCGRSLRLHEVIFFLAMYLISLGTGGHKPSLESFGADQFDDNHDEERRKKMSFFNWWNFALCSGLILGVTVVVYVQDRVGWWQADVALTATMALSLVIFLAGRPFYRYREPEGSPFTPMLQVVAAAMAKRHLPLPSDARELCEVPKTQMTSKRLLCHTNKLRFLDKAAIIEHEHDEAATAGAGKQNPWRLATVTQVEELKLILSMVPIWITVLPFGICIAQTNTFFVKQGSVMDRQIGNGFIIPAASIFSLGALGMVISVTFYERMLVPFLRRVTGDERGVSILRRIGIGMAITTVGMISAALVEMKRLKVAEKEGTIAVSMSVFWLAPQFIIIGVGDGFALVGLQEYFYDQVPDSMRSLGIAFYLSVLGVANFISSVLITVVDRITSRGGRGSWFAKDVNKSRLDLFYWLLAIMGTLNLCCYVFLARRYSYKNVHQRRVGVIDSFEDDV</sequence>
<feature type="transmembrane region" description="Helical" evidence="7">
    <location>
        <begin position="648"/>
        <end position="670"/>
    </location>
</feature>
<evidence type="ECO:0000256" key="2">
    <source>
        <dbReference type="ARBA" id="ARBA00005982"/>
    </source>
</evidence>
<keyword evidence="9" id="KW-1185">Reference proteome</keyword>
<comment type="similarity">
    <text evidence="2">Belongs to the major facilitator superfamily. Proton-dependent oligopeptide transporter (POT/PTR) (TC 2.A.17) family.</text>
</comment>
<feature type="transmembrane region" description="Helical" evidence="7">
    <location>
        <begin position="103"/>
        <end position="123"/>
    </location>
</feature>
<dbReference type="EMBL" id="CP097511">
    <property type="protein sequence ID" value="URE47467.1"/>
    <property type="molecule type" value="Genomic_DNA"/>
</dbReference>
<feature type="transmembrane region" description="Helical" evidence="7">
    <location>
        <begin position="761"/>
        <end position="780"/>
    </location>
</feature>
<dbReference type="SUPFAM" id="SSF103473">
    <property type="entry name" value="MFS general substrate transporter"/>
    <property type="match status" value="2"/>
</dbReference>
<proteinExistence type="inferred from homology"/>
<feature type="transmembrane region" description="Helical" evidence="7">
    <location>
        <begin position="716"/>
        <end position="732"/>
    </location>
</feature>